<sequence>MARTRIRRKHSKKKISSEGQRKKKSRRNKTKKLLHHDESFSSRSDDESTSSSSSSEGEYKRKRARSRSRNEIKGSKKRSRRRSLSDDSSEDSPPVKKRKRSKKSKKIKKKKRSLKRDAYISSASSDPGSCSTCKDEDSSSDEMGSHGRSRGKSREKKKDHRDSTKGRIGNMKNMSKTRSSISPSTSYGSERIEKVTMENNPMRLKSVITVANLEKEEEDNMNYDGLKEETVYDYDDYPSSKSNDSIELVDRFNTSPDKKSVVKEVNSGSNLDDNKEKDSNVSGNIGSEADNLELILRQKALENLSRFRGGIKIKPVVSVDDKPKGAQSGVNQLKHETVSMTPVSQPVINRSRFTWRRDPSVTTAKDEKAATYSETLSSGSQPAELKLQSANLSSMSRVDNKFVNETSKIMVNTKNVDQKSTAVVETPSTASIKEGEQQNESNDNSQFEKKTMSVMRGGETVQVSYKVYIPNRAPALSRRQLKR</sequence>
<dbReference type="Proteomes" id="UP001056120">
    <property type="component" value="Linkage Group LG07"/>
</dbReference>
<reference evidence="1 2" key="2">
    <citation type="journal article" date="2022" name="Mol. Ecol. Resour.">
        <title>The genomes of chicory, endive, great burdock and yacon provide insights into Asteraceae paleo-polyploidization history and plant inulin production.</title>
        <authorList>
            <person name="Fan W."/>
            <person name="Wang S."/>
            <person name="Wang H."/>
            <person name="Wang A."/>
            <person name="Jiang F."/>
            <person name="Liu H."/>
            <person name="Zhao H."/>
            <person name="Xu D."/>
            <person name="Zhang Y."/>
        </authorList>
    </citation>
    <scope>NUCLEOTIDE SEQUENCE [LARGE SCALE GENOMIC DNA]</scope>
    <source>
        <strain evidence="2">cv. Yunnan</strain>
        <tissue evidence="1">Leaves</tissue>
    </source>
</reference>
<gene>
    <name evidence="1" type="ORF">L1987_19185</name>
</gene>
<evidence type="ECO:0000313" key="2">
    <source>
        <dbReference type="Proteomes" id="UP001056120"/>
    </source>
</evidence>
<accession>A0ACB9IQ13</accession>
<evidence type="ECO:0000313" key="1">
    <source>
        <dbReference type="EMBL" id="KAI3809590.1"/>
    </source>
</evidence>
<reference evidence="2" key="1">
    <citation type="journal article" date="2022" name="Mol. Ecol. Resour.">
        <title>The genomes of chicory, endive, great burdock and yacon provide insights into Asteraceae palaeo-polyploidization history and plant inulin production.</title>
        <authorList>
            <person name="Fan W."/>
            <person name="Wang S."/>
            <person name="Wang H."/>
            <person name="Wang A."/>
            <person name="Jiang F."/>
            <person name="Liu H."/>
            <person name="Zhao H."/>
            <person name="Xu D."/>
            <person name="Zhang Y."/>
        </authorList>
    </citation>
    <scope>NUCLEOTIDE SEQUENCE [LARGE SCALE GENOMIC DNA]</scope>
    <source>
        <strain evidence="2">cv. Yunnan</strain>
    </source>
</reference>
<comment type="caution">
    <text evidence="1">The sequence shown here is derived from an EMBL/GenBank/DDBJ whole genome shotgun (WGS) entry which is preliminary data.</text>
</comment>
<keyword evidence="2" id="KW-1185">Reference proteome</keyword>
<proteinExistence type="predicted"/>
<name>A0ACB9IQ13_9ASTR</name>
<protein>
    <submittedName>
        <fullName evidence="1">Uncharacterized protein</fullName>
    </submittedName>
</protein>
<organism evidence="1 2">
    <name type="scientific">Smallanthus sonchifolius</name>
    <dbReference type="NCBI Taxonomy" id="185202"/>
    <lineage>
        <taxon>Eukaryota</taxon>
        <taxon>Viridiplantae</taxon>
        <taxon>Streptophyta</taxon>
        <taxon>Embryophyta</taxon>
        <taxon>Tracheophyta</taxon>
        <taxon>Spermatophyta</taxon>
        <taxon>Magnoliopsida</taxon>
        <taxon>eudicotyledons</taxon>
        <taxon>Gunneridae</taxon>
        <taxon>Pentapetalae</taxon>
        <taxon>asterids</taxon>
        <taxon>campanulids</taxon>
        <taxon>Asterales</taxon>
        <taxon>Asteraceae</taxon>
        <taxon>Asteroideae</taxon>
        <taxon>Heliantheae alliance</taxon>
        <taxon>Millerieae</taxon>
        <taxon>Smallanthus</taxon>
    </lineage>
</organism>
<dbReference type="EMBL" id="CM042024">
    <property type="protein sequence ID" value="KAI3809590.1"/>
    <property type="molecule type" value="Genomic_DNA"/>
</dbReference>